<keyword evidence="2" id="KW-1185">Reference proteome</keyword>
<name>A0A5N5HEC8_9ROSA</name>
<reference evidence="2" key="2">
    <citation type="submission" date="2019-10" db="EMBL/GenBank/DDBJ databases">
        <title>A de novo genome assembly of a pear dwarfing rootstock.</title>
        <authorList>
            <person name="Wang F."/>
            <person name="Wang J."/>
            <person name="Li S."/>
            <person name="Zhang Y."/>
            <person name="Fang M."/>
            <person name="Ma L."/>
            <person name="Zhao Y."/>
            <person name="Jiang S."/>
        </authorList>
    </citation>
    <scope>NUCLEOTIDE SEQUENCE [LARGE SCALE GENOMIC DNA]</scope>
</reference>
<dbReference type="Proteomes" id="UP000327157">
    <property type="component" value="Chromosome 16"/>
</dbReference>
<accession>A0A5N5HEC8</accession>
<dbReference type="AlphaFoldDB" id="A0A5N5HEC8"/>
<protein>
    <submittedName>
        <fullName evidence="1">Ribonuclease H protein</fullName>
    </submittedName>
</protein>
<evidence type="ECO:0000313" key="1">
    <source>
        <dbReference type="EMBL" id="KAB2625267.1"/>
    </source>
</evidence>
<proteinExistence type="predicted"/>
<dbReference type="OrthoDB" id="1938246at2759"/>
<reference evidence="1 2" key="3">
    <citation type="submission" date="2019-11" db="EMBL/GenBank/DDBJ databases">
        <title>A de novo genome assembly of a pear dwarfing rootstock.</title>
        <authorList>
            <person name="Wang F."/>
            <person name="Wang J."/>
            <person name="Li S."/>
            <person name="Zhang Y."/>
            <person name="Fang M."/>
            <person name="Ma L."/>
            <person name="Zhao Y."/>
            <person name="Jiang S."/>
        </authorList>
    </citation>
    <scope>NUCLEOTIDE SEQUENCE [LARGE SCALE GENOMIC DNA]</scope>
    <source>
        <strain evidence="1">S2</strain>
        <tissue evidence="1">Leaf</tissue>
    </source>
</reference>
<gene>
    <name evidence="1" type="ORF">D8674_016927</name>
</gene>
<comment type="caution">
    <text evidence="1">The sequence shown here is derived from an EMBL/GenBank/DDBJ whole genome shotgun (WGS) entry which is preliminary data.</text>
</comment>
<sequence>MSERVVDLIDSSLGQWRTDIVTTCFSSEEARCILSMPLSKFGCRNKLIWHYTKGGVYSVQTGYYIAQDRNRNGELGRKGWGSRVRDKGGARKSRNCLVFEKKNVEPLESIKLMKRQWCEFEELKQEKAPCVDRVQRQAFAQGAGGCGDLPYKFSLMAEVDGIRMAVLACIDNGFAVVQVESDSNCLCRYP</sequence>
<organism evidence="1 2">
    <name type="scientific">Pyrus ussuriensis x Pyrus communis</name>
    <dbReference type="NCBI Taxonomy" id="2448454"/>
    <lineage>
        <taxon>Eukaryota</taxon>
        <taxon>Viridiplantae</taxon>
        <taxon>Streptophyta</taxon>
        <taxon>Embryophyta</taxon>
        <taxon>Tracheophyta</taxon>
        <taxon>Spermatophyta</taxon>
        <taxon>Magnoliopsida</taxon>
        <taxon>eudicotyledons</taxon>
        <taxon>Gunneridae</taxon>
        <taxon>Pentapetalae</taxon>
        <taxon>rosids</taxon>
        <taxon>fabids</taxon>
        <taxon>Rosales</taxon>
        <taxon>Rosaceae</taxon>
        <taxon>Amygdaloideae</taxon>
        <taxon>Maleae</taxon>
        <taxon>Pyrus</taxon>
    </lineage>
</organism>
<reference evidence="1 2" key="1">
    <citation type="submission" date="2019-09" db="EMBL/GenBank/DDBJ databases">
        <authorList>
            <person name="Ou C."/>
        </authorList>
    </citation>
    <scope>NUCLEOTIDE SEQUENCE [LARGE SCALE GENOMIC DNA]</scope>
    <source>
        <strain evidence="1">S2</strain>
        <tissue evidence="1">Leaf</tissue>
    </source>
</reference>
<evidence type="ECO:0000313" key="2">
    <source>
        <dbReference type="Proteomes" id="UP000327157"/>
    </source>
</evidence>
<dbReference type="EMBL" id="SMOL01000160">
    <property type="protein sequence ID" value="KAB2625267.1"/>
    <property type="molecule type" value="Genomic_DNA"/>
</dbReference>